<reference evidence="1" key="1">
    <citation type="submission" date="2022-10" db="EMBL/GenBank/DDBJ databases">
        <title>Genome Sequence of Xylaria curta.</title>
        <authorList>
            <person name="Buettner E."/>
        </authorList>
    </citation>
    <scope>NUCLEOTIDE SEQUENCE</scope>
    <source>
        <strain evidence="1">Babe10</strain>
    </source>
</reference>
<accession>A0ACC1MTW4</accession>
<protein>
    <submittedName>
        <fullName evidence="1">Uncharacterized protein</fullName>
    </submittedName>
</protein>
<organism evidence="1 2">
    <name type="scientific">Xylaria curta</name>
    <dbReference type="NCBI Taxonomy" id="42375"/>
    <lineage>
        <taxon>Eukaryota</taxon>
        <taxon>Fungi</taxon>
        <taxon>Dikarya</taxon>
        <taxon>Ascomycota</taxon>
        <taxon>Pezizomycotina</taxon>
        <taxon>Sordariomycetes</taxon>
        <taxon>Xylariomycetidae</taxon>
        <taxon>Xylariales</taxon>
        <taxon>Xylariaceae</taxon>
        <taxon>Xylaria</taxon>
    </lineage>
</organism>
<dbReference type="Proteomes" id="UP001143856">
    <property type="component" value="Unassembled WGS sequence"/>
</dbReference>
<evidence type="ECO:0000313" key="1">
    <source>
        <dbReference type="EMBL" id="KAJ2970097.1"/>
    </source>
</evidence>
<sequence>MCRQLGKRLLPIGQLRPSMVMLDEANPKGEEIAYLAHIDELARPDLLLVLGTSLKVDGPKRLLRQFARSIRRQGGKVIYVNLSKPPSDCSAFVDYWVEWVIDEWVRDLKARQGQPGTGIRRGRARRAPRGPLGSKGNPIPLD</sequence>
<comment type="caution">
    <text evidence="1">The sequence shown here is derived from an EMBL/GenBank/DDBJ whole genome shotgun (WGS) entry which is preliminary data.</text>
</comment>
<proteinExistence type="predicted"/>
<name>A0ACC1MTW4_9PEZI</name>
<keyword evidence="2" id="KW-1185">Reference proteome</keyword>
<evidence type="ECO:0000313" key="2">
    <source>
        <dbReference type="Proteomes" id="UP001143856"/>
    </source>
</evidence>
<gene>
    <name evidence="1" type="ORF">NUW58_g9802</name>
</gene>
<dbReference type="EMBL" id="JAPDGR010003785">
    <property type="protein sequence ID" value="KAJ2970097.1"/>
    <property type="molecule type" value="Genomic_DNA"/>
</dbReference>